<dbReference type="PANTHER" id="PTHR42869">
    <property type="entry name" value="SLL0572 PROTEIN"/>
    <property type="match status" value="1"/>
</dbReference>
<accession>A0A521CIX6</accession>
<evidence type="ECO:0000313" key="3">
    <source>
        <dbReference type="Proteomes" id="UP000319040"/>
    </source>
</evidence>
<sequence>MKNVIILGAAGRDFHNFNVYFKNNPDYKVVAFTATQIPHIENRIYPIELTGRQYPYGIPIKEQADLPYLIKKLNVDVCVFSYSDISYQHMMSLASVVQAAGADFRILGPNNSMLKSLKPIIAVCATRTGCGKSQTSRKVIDYLMHQGKKVVAIRHPMPYGNLKKQIVQRFSTLADLSTHQCTIEEMEEYEPHIVNGNVIYSGIDYHDILRAAEDDDNGCDIIVWDGGNNDMPFYRPDLMITVADPHRVGHELTYYPSEVNVRMSDVVIINKMDSANARDIHQLRKNIMQINPNASIVDAASPIEVDNPDIITDKSILVVEDGPSLTHGEMKIGAGVIACQKFGAAELVDPREYAVGSIKDTYLKYPDTGQVLPAMGYSRQQIKDLEATIANTPCDGVVIATPIDLGRVLNIEKPHTRVHYSLQEIGKPDLADILDNFLTKL</sequence>
<dbReference type="PANTHER" id="PTHR42869:SF1">
    <property type="entry name" value="SLL0572 PROTEIN"/>
    <property type="match status" value="1"/>
</dbReference>
<dbReference type="Gene3D" id="3.40.50.720">
    <property type="entry name" value="NAD(P)-binding Rossmann-like Domain"/>
    <property type="match status" value="1"/>
</dbReference>
<dbReference type="InterPro" id="IPR027417">
    <property type="entry name" value="P-loop_NTPase"/>
</dbReference>
<dbReference type="InterPro" id="IPR003495">
    <property type="entry name" value="CobW/HypB/UreG_nucleotide-bd"/>
</dbReference>
<keyword evidence="3" id="KW-1185">Reference proteome</keyword>
<organism evidence="2 3">
    <name type="scientific">Saccharicrinis carchari</name>
    <dbReference type="NCBI Taxonomy" id="1168039"/>
    <lineage>
        <taxon>Bacteria</taxon>
        <taxon>Pseudomonadati</taxon>
        <taxon>Bacteroidota</taxon>
        <taxon>Bacteroidia</taxon>
        <taxon>Marinilabiliales</taxon>
        <taxon>Marinilabiliaceae</taxon>
        <taxon>Saccharicrinis</taxon>
    </lineage>
</organism>
<name>A0A521CIX6_SACCC</name>
<dbReference type="Pfam" id="PF02492">
    <property type="entry name" value="cobW"/>
    <property type="match status" value="1"/>
</dbReference>
<dbReference type="SUPFAM" id="SSF52540">
    <property type="entry name" value="P-loop containing nucleoside triphosphate hydrolases"/>
    <property type="match status" value="1"/>
</dbReference>
<feature type="domain" description="CobW/HypB/UreG nucleotide-binding" evidence="1">
    <location>
        <begin position="235"/>
        <end position="297"/>
    </location>
</feature>
<dbReference type="RefSeq" id="WP_142532904.1">
    <property type="nucleotide sequence ID" value="NZ_FXTB01000003.1"/>
</dbReference>
<evidence type="ECO:0000313" key="2">
    <source>
        <dbReference type="EMBL" id="SMO59407.1"/>
    </source>
</evidence>
<dbReference type="Gene3D" id="3.40.50.300">
    <property type="entry name" value="P-loop containing nucleotide triphosphate hydrolases"/>
    <property type="match status" value="1"/>
</dbReference>
<dbReference type="Proteomes" id="UP000319040">
    <property type="component" value="Unassembled WGS sequence"/>
</dbReference>
<dbReference type="AlphaFoldDB" id="A0A521CIX6"/>
<evidence type="ECO:0000259" key="1">
    <source>
        <dbReference type="Pfam" id="PF02492"/>
    </source>
</evidence>
<dbReference type="InterPro" id="IPR053199">
    <property type="entry name" value="cDPG_synthetase-like"/>
</dbReference>
<dbReference type="EMBL" id="FXTB01000003">
    <property type="protein sequence ID" value="SMO59407.1"/>
    <property type="molecule type" value="Genomic_DNA"/>
</dbReference>
<dbReference type="OrthoDB" id="9763469at2"/>
<reference evidence="2 3" key="1">
    <citation type="submission" date="2017-05" db="EMBL/GenBank/DDBJ databases">
        <authorList>
            <person name="Varghese N."/>
            <person name="Submissions S."/>
        </authorList>
    </citation>
    <scope>NUCLEOTIDE SEQUENCE [LARGE SCALE GENOMIC DNA]</scope>
    <source>
        <strain evidence="2 3">DSM 27040</strain>
    </source>
</reference>
<gene>
    <name evidence="2" type="ORF">SAMN06265379_103192</name>
</gene>
<protein>
    <submittedName>
        <fullName evidence="2">Predicted GTPase</fullName>
    </submittedName>
</protein>
<proteinExistence type="predicted"/>